<sequence length="239" mass="25959">MKTALVTGGAHRIGQQICRTLHEANFSVIIHYNTSSLAAQNLADELNLIRANSAEIIQAELSNTNDIEQLCQSIESLDVLVNNASVFYPTPIDELTLTDYQNIMNTNLMGPLFLSSTLKGKLSKNQGSIVNIVDIHGDRPLKNHAIYNISKAAIAMMTKTLAKELAPNICVNGVSPGSILWPENEAELNQSQKQSMLNKIALNKQGSAQDIAKTVLFLAQSNYITGQIIAVDGGRSLNQ</sequence>
<dbReference type="PRINTS" id="PR00080">
    <property type="entry name" value="SDRFAMILY"/>
</dbReference>
<dbReference type="PATRIC" id="fig|1705394.5.peg.111"/>
<evidence type="ECO:0000256" key="1">
    <source>
        <dbReference type="ARBA" id="ARBA00006484"/>
    </source>
</evidence>
<organism evidence="3 4">
    <name type="scientific">Candidatus Thioglobus autotrophicus</name>
    <dbReference type="NCBI Taxonomy" id="1705394"/>
    <lineage>
        <taxon>Bacteria</taxon>
        <taxon>Pseudomonadati</taxon>
        <taxon>Pseudomonadota</taxon>
        <taxon>Gammaproteobacteria</taxon>
        <taxon>Candidatus Pseudothioglobaceae</taxon>
        <taxon>Candidatus Thioglobus</taxon>
    </lineage>
</organism>
<evidence type="ECO:0000313" key="4">
    <source>
        <dbReference type="Proteomes" id="UP000058020"/>
    </source>
</evidence>
<evidence type="ECO:0000313" key="3">
    <source>
        <dbReference type="EMBL" id="ALE51880.1"/>
    </source>
</evidence>
<dbReference type="GO" id="GO:0016491">
    <property type="term" value="F:oxidoreductase activity"/>
    <property type="evidence" value="ECO:0007669"/>
    <property type="project" value="UniProtKB-KW"/>
</dbReference>
<dbReference type="PANTHER" id="PTHR43639:SF1">
    <property type="entry name" value="SHORT-CHAIN DEHYDROGENASE_REDUCTASE FAMILY PROTEIN"/>
    <property type="match status" value="1"/>
</dbReference>
<dbReference type="InterPro" id="IPR036291">
    <property type="entry name" value="NAD(P)-bd_dom_sf"/>
</dbReference>
<dbReference type="PRINTS" id="PR00081">
    <property type="entry name" value="GDHRDH"/>
</dbReference>
<reference evidence="3 4" key="1">
    <citation type="journal article" date="2015" name="Genome Announc.">
        <title>Genome Sequence of 'Candidatus Thioglobus autotrophica' Strain EF1, a Chemoautotroph from the SUP05 Clade of Marine Gammaproteobacteria.</title>
        <authorList>
            <person name="Shah V."/>
            <person name="Morris R.M."/>
        </authorList>
    </citation>
    <scope>NUCLEOTIDE SEQUENCE [LARGE SCALE GENOMIC DNA]</scope>
    <source>
        <strain evidence="3 4">EF1</strain>
    </source>
</reference>
<dbReference type="PANTHER" id="PTHR43639">
    <property type="entry name" value="OXIDOREDUCTASE, SHORT-CHAIN DEHYDROGENASE/REDUCTASE FAMILY (AFU_ORTHOLOGUE AFUA_5G02870)"/>
    <property type="match status" value="1"/>
</dbReference>
<gene>
    <name evidence="3" type="ORF">SP60_00555</name>
</gene>
<dbReference type="NCBIfam" id="NF006598">
    <property type="entry name" value="PRK09135.1"/>
    <property type="match status" value="1"/>
</dbReference>
<dbReference type="AlphaFoldDB" id="A0A0M4NVE7"/>
<dbReference type="PROSITE" id="PS00061">
    <property type="entry name" value="ADH_SHORT"/>
    <property type="match status" value="1"/>
</dbReference>
<comment type="similarity">
    <text evidence="1">Belongs to the short-chain dehydrogenases/reductases (SDR) family.</text>
</comment>
<proteinExistence type="inferred from homology"/>
<dbReference type="EMBL" id="CP010552">
    <property type="protein sequence ID" value="ALE51880.1"/>
    <property type="molecule type" value="Genomic_DNA"/>
</dbReference>
<dbReference type="Proteomes" id="UP000058020">
    <property type="component" value="Chromosome"/>
</dbReference>
<dbReference type="Pfam" id="PF13561">
    <property type="entry name" value="adh_short_C2"/>
    <property type="match status" value="1"/>
</dbReference>
<keyword evidence="4" id="KW-1185">Reference proteome</keyword>
<dbReference type="SUPFAM" id="SSF51735">
    <property type="entry name" value="NAD(P)-binding Rossmann-fold domains"/>
    <property type="match status" value="1"/>
</dbReference>
<keyword evidence="2" id="KW-0560">Oxidoreductase</keyword>
<dbReference type="RefSeq" id="WP_053950792.1">
    <property type="nucleotide sequence ID" value="NZ_CP010552.1"/>
</dbReference>
<dbReference type="STRING" id="1705394.SP60_00555"/>
<accession>A0A0M4NVE7</accession>
<evidence type="ECO:0000256" key="2">
    <source>
        <dbReference type="ARBA" id="ARBA00023002"/>
    </source>
</evidence>
<dbReference type="KEGG" id="tho:SP60_00555"/>
<dbReference type="InterPro" id="IPR020904">
    <property type="entry name" value="Sc_DH/Rdtase_CS"/>
</dbReference>
<dbReference type="OrthoDB" id="9793499at2"/>
<protein>
    <submittedName>
        <fullName evidence="3">Pteridine reductase</fullName>
    </submittedName>
</protein>
<dbReference type="Gene3D" id="3.40.50.720">
    <property type="entry name" value="NAD(P)-binding Rossmann-like Domain"/>
    <property type="match status" value="1"/>
</dbReference>
<name>A0A0M4NVE7_9GAMM</name>
<dbReference type="InterPro" id="IPR002347">
    <property type="entry name" value="SDR_fam"/>
</dbReference>